<evidence type="ECO:0000313" key="2">
    <source>
        <dbReference type="EMBL" id="KAF2154689.1"/>
    </source>
</evidence>
<organism evidence="2 3">
    <name type="scientific">Myriangium duriaei CBS 260.36</name>
    <dbReference type="NCBI Taxonomy" id="1168546"/>
    <lineage>
        <taxon>Eukaryota</taxon>
        <taxon>Fungi</taxon>
        <taxon>Dikarya</taxon>
        <taxon>Ascomycota</taxon>
        <taxon>Pezizomycotina</taxon>
        <taxon>Dothideomycetes</taxon>
        <taxon>Dothideomycetidae</taxon>
        <taxon>Myriangiales</taxon>
        <taxon>Myriangiaceae</taxon>
        <taxon>Myriangium</taxon>
    </lineage>
</organism>
<dbReference type="AlphaFoldDB" id="A0A9P4J4J5"/>
<sequence length="57" mass="6197">MRFAAGRNAGVPRNARSRTDPEQTVTVGDEGHLCLPKARRTCSRAHGVRNALRPIAT</sequence>
<evidence type="ECO:0000256" key="1">
    <source>
        <dbReference type="SAM" id="MobiDB-lite"/>
    </source>
</evidence>
<protein>
    <submittedName>
        <fullName evidence="2">Uncharacterized protein</fullName>
    </submittedName>
</protein>
<dbReference type="Proteomes" id="UP000799439">
    <property type="component" value="Unassembled WGS sequence"/>
</dbReference>
<dbReference type="EMBL" id="ML996083">
    <property type="protein sequence ID" value="KAF2154689.1"/>
    <property type="molecule type" value="Genomic_DNA"/>
</dbReference>
<feature type="region of interest" description="Disordered" evidence="1">
    <location>
        <begin position="1"/>
        <end position="28"/>
    </location>
</feature>
<comment type="caution">
    <text evidence="2">The sequence shown here is derived from an EMBL/GenBank/DDBJ whole genome shotgun (WGS) entry which is preliminary data.</text>
</comment>
<reference evidence="2" key="1">
    <citation type="journal article" date="2020" name="Stud. Mycol.">
        <title>101 Dothideomycetes genomes: a test case for predicting lifestyles and emergence of pathogens.</title>
        <authorList>
            <person name="Haridas S."/>
            <person name="Albert R."/>
            <person name="Binder M."/>
            <person name="Bloem J."/>
            <person name="Labutti K."/>
            <person name="Salamov A."/>
            <person name="Andreopoulos B."/>
            <person name="Baker S."/>
            <person name="Barry K."/>
            <person name="Bills G."/>
            <person name="Bluhm B."/>
            <person name="Cannon C."/>
            <person name="Castanera R."/>
            <person name="Culley D."/>
            <person name="Daum C."/>
            <person name="Ezra D."/>
            <person name="Gonzalez J."/>
            <person name="Henrissat B."/>
            <person name="Kuo A."/>
            <person name="Liang C."/>
            <person name="Lipzen A."/>
            <person name="Lutzoni F."/>
            <person name="Magnuson J."/>
            <person name="Mondo S."/>
            <person name="Nolan M."/>
            <person name="Ohm R."/>
            <person name="Pangilinan J."/>
            <person name="Park H.-J."/>
            <person name="Ramirez L."/>
            <person name="Alfaro M."/>
            <person name="Sun H."/>
            <person name="Tritt A."/>
            <person name="Yoshinaga Y."/>
            <person name="Zwiers L.-H."/>
            <person name="Turgeon B."/>
            <person name="Goodwin S."/>
            <person name="Spatafora J."/>
            <person name="Crous P."/>
            <person name="Grigoriev I."/>
        </authorList>
    </citation>
    <scope>NUCLEOTIDE SEQUENCE</scope>
    <source>
        <strain evidence="2">CBS 260.36</strain>
    </source>
</reference>
<name>A0A9P4J4J5_9PEZI</name>
<accession>A0A9P4J4J5</accession>
<evidence type="ECO:0000313" key="3">
    <source>
        <dbReference type="Proteomes" id="UP000799439"/>
    </source>
</evidence>
<proteinExistence type="predicted"/>
<keyword evidence="3" id="KW-1185">Reference proteome</keyword>
<gene>
    <name evidence="2" type="ORF">K461DRAFT_275845</name>
</gene>